<feature type="domain" description="Penicillin-binding protein transpeptidase" evidence="16">
    <location>
        <begin position="332"/>
        <end position="645"/>
    </location>
</feature>
<evidence type="ECO:0000259" key="17">
    <source>
        <dbReference type="Pfam" id="PF03717"/>
    </source>
</evidence>
<keyword evidence="12" id="KW-0961">Cell wall biogenesis/degradation</keyword>
<dbReference type="AlphaFoldDB" id="A0A345BUU4"/>
<comment type="subcellular location">
    <subcellularLocation>
        <location evidence="2">Cell membrane</location>
    </subcellularLocation>
    <subcellularLocation>
        <location evidence="1">Membrane</location>
        <topology evidence="1">Single-pass membrane protein</topology>
    </subcellularLocation>
</comment>
<dbReference type="GO" id="GO:0009002">
    <property type="term" value="F:serine-type D-Ala-D-Ala carboxypeptidase activity"/>
    <property type="evidence" value="ECO:0007669"/>
    <property type="project" value="UniProtKB-EC"/>
</dbReference>
<dbReference type="GO" id="GO:0071555">
    <property type="term" value="P:cell wall organization"/>
    <property type="evidence" value="ECO:0007669"/>
    <property type="project" value="UniProtKB-KW"/>
</dbReference>
<dbReference type="GO" id="GO:0071972">
    <property type="term" value="F:peptidoglycan L,D-transpeptidase activity"/>
    <property type="evidence" value="ECO:0007669"/>
    <property type="project" value="TreeGrafter"/>
</dbReference>
<dbReference type="InterPro" id="IPR050515">
    <property type="entry name" value="Beta-lactam/transpept"/>
</dbReference>
<keyword evidence="7 15" id="KW-0812">Transmembrane</keyword>
<keyword evidence="19" id="KW-1185">Reference proteome</keyword>
<keyword evidence="6" id="KW-1003">Cell membrane</keyword>
<dbReference type="EMBL" id="CP031092">
    <property type="protein sequence ID" value="AXF54725.1"/>
    <property type="molecule type" value="Genomic_DNA"/>
</dbReference>
<comment type="similarity">
    <text evidence="4">Belongs to the transpeptidase family.</text>
</comment>
<dbReference type="SUPFAM" id="SSF56519">
    <property type="entry name" value="Penicillin binding protein dimerisation domain"/>
    <property type="match status" value="1"/>
</dbReference>
<feature type="region of interest" description="Disordered" evidence="14">
    <location>
        <begin position="566"/>
        <end position="596"/>
    </location>
</feature>
<dbReference type="InterPro" id="IPR012338">
    <property type="entry name" value="Beta-lactam/transpept-like"/>
</dbReference>
<feature type="compositionally biased region" description="Acidic residues" evidence="14">
    <location>
        <begin position="656"/>
        <end position="676"/>
    </location>
</feature>
<feature type="domain" description="Penicillin-binding protein dimerisation" evidence="17">
    <location>
        <begin position="57"/>
        <end position="285"/>
    </location>
</feature>
<evidence type="ECO:0000256" key="1">
    <source>
        <dbReference type="ARBA" id="ARBA00004167"/>
    </source>
</evidence>
<gene>
    <name evidence="18" type="ORF">DT065_00945</name>
</gene>
<dbReference type="GO" id="GO:0008658">
    <property type="term" value="F:penicillin binding"/>
    <property type="evidence" value="ECO:0007669"/>
    <property type="project" value="InterPro"/>
</dbReference>
<dbReference type="Gene3D" id="3.90.1310.10">
    <property type="entry name" value="Penicillin-binding protein 2a (Domain 2)"/>
    <property type="match status" value="1"/>
</dbReference>
<dbReference type="PANTHER" id="PTHR30627">
    <property type="entry name" value="PEPTIDOGLYCAN D,D-TRANSPEPTIDASE"/>
    <property type="match status" value="1"/>
</dbReference>
<evidence type="ECO:0000256" key="5">
    <source>
        <dbReference type="ARBA" id="ARBA00012448"/>
    </source>
</evidence>
<accession>A0A345BUU4</accession>
<evidence type="ECO:0000256" key="11">
    <source>
        <dbReference type="ARBA" id="ARBA00023136"/>
    </source>
</evidence>
<dbReference type="Pfam" id="PF00905">
    <property type="entry name" value="Transpeptidase"/>
    <property type="match status" value="1"/>
</dbReference>
<dbReference type="SUPFAM" id="SSF56601">
    <property type="entry name" value="beta-lactamase/transpeptidase-like"/>
    <property type="match status" value="1"/>
</dbReference>
<evidence type="ECO:0000259" key="16">
    <source>
        <dbReference type="Pfam" id="PF00905"/>
    </source>
</evidence>
<evidence type="ECO:0000256" key="13">
    <source>
        <dbReference type="ARBA" id="ARBA00034000"/>
    </source>
</evidence>
<feature type="transmembrane region" description="Helical" evidence="15">
    <location>
        <begin position="12"/>
        <end position="34"/>
    </location>
</feature>
<dbReference type="InterPro" id="IPR036138">
    <property type="entry name" value="PBP_dimer_sf"/>
</dbReference>
<sequence>MAKEKRKNHIPLRLNILFFAVFILFSILILRLGYIQIVQGEEYEEMVNNDGERTANVDAPRGLMFDRNGNTVVDNELQLTLTYTNRPGNDEERLEIAERLTNFLDIGEEAIDDINEREWQDYWLQTRDEEADELVSDEEEAQLEEDDDIYELQLERLPEEQVIEDLSEEEQETVAIWTEMMSGYNYSPHRIARGIDERTAHAVSELMHELPGIDVMRDSVRMYPYGDSFPTLFGGTGQIHSNDLERYLGQGYERTDIVGTSQLEQEYESVLRGEKAEITTDADGNESMDPGKRGNDLVLTIDMALQQEVEDVIDNNIESTSGSTFLDDREAYAVMMEPDTGEILAMAGYDDHLGTVQSAYEIGSTIKPATVLAGYSSGVIDHGTVYHDTPINLPESPSISSWQNLGHVNDIDAIRQSSNIYMARIAMALADYQLGVSGTDWSGASQAYNVLRNHYRQFGLGVETGIDLPSESTGMAGDDNPQNLLYMSFGQFDTYTPLQMAQFAATLANDGDRLKPRLVKEILDPATDNDESSSVVRQFSPKVMNSVGNTDGDFERMQEGMRQVMQQGGSNGGTAYSDFSGADYNPAGKTGTAQTGVNGQEAQNQAMVAFAPHDDPEVAIAVIVPNTSTSDEDSGLANSITRDALDAYFDMQADGADPEEADDDDEIFRDPDDDLE</sequence>
<evidence type="ECO:0000256" key="7">
    <source>
        <dbReference type="ARBA" id="ARBA00022692"/>
    </source>
</evidence>
<evidence type="ECO:0000256" key="10">
    <source>
        <dbReference type="ARBA" id="ARBA00022989"/>
    </source>
</evidence>
<evidence type="ECO:0000256" key="12">
    <source>
        <dbReference type="ARBA" id="ARBA00023316"/>
    </source>
</evidence>
<name>A0A345BUU4_9BACI</name>
<dbReference type="RefSeq" id="WP_114370067.1">
    <property type="nucleotide sequence ID" value="NZ_CP031092.1"/>
</dbReference>
<dbReference type="Pfam" id="PF03717">
    <property type="entry name" value="PBP_dimer"/>
    <property type="match status" value="1"/>
</dbReference>
<dbReference type="Proteomes" id="UP000252100">
    <property type="component" value="Chromosome"/>
</dbReference>
<dbReference type="GO" id="GO:0009252">
    <property type="term" value="P:peptidoglycan biosynthetic process"/>
    <property type="evidence" value="ECO:0007669"/>
    <property type="project" value="UniProtKB-UniPathway"/>
</dbReference>
<evidence type="ECO:0000256" key="4">
    <source>
        <dbReference type="ARBA" id="ARBA00007171"/>
    </source>
</evidence>
<evidence type="ECO:0000256" key="15">
    <source>
        <dbReference type="SAM" id="Phobius"/>
    </source>
</evidence>
<evidence type="ECO:0000256" key="2">
    <source>
        <dbReference type="ARBA" id="ARBA00004236"/>
    </source>
</evidence>
<comment type="pathway">
    <text evidence="3">Cell wall biogenesis; peptidoglycan biosynthesis.</text>
</comment>
<evidence type="ECO:0000313" key="18">
    <source>
        <dbReference type="EMBL" id="AXF54725.1"/>
    </source>
</evidence>
<evidence type="ECO:0000256" key="3">
    <source>
        <dbReference type="ARBA" id="ARBA00004752"/>
    </source>
</evidence>
<evidence type="ECO:0000256" key="9">
    <source>
        <dbReference type="ARBA" id="ARBA00022984"/>
    </source>
</evidence>
<dbReference type="InterPro" id="IPR001460">
    <property type="entry name" value="PCN-bd_Tpept"/>
</dbReference>
<protein>
    <recommendedName>
        <fullName evidence="5">serine-type D-Ala-D-Ala carboxypeptidase</fullName>
        <ecNumber evidence="5">3.4.16.4</ecNumber>
    </recommendedName>
</protein>
<dbReference type="InterPro" id="IPR005311">
    <property type="entry name" value="PBP_dimer"/>
</dbReference>
<proteinExistence type="inferred from homology"/>
<comment type="catalytic activity">
    <reaction evidence="13">
        <text>Preferential cleavage: (Ac)2-L-Lys-D-Ala-|-D-Ala. Also transpeptidation of peptidyl-alanyl moieties that are N-acyl substituents of D-alanine.</text>
        <dbReference type="EC" id="3.4.16.4"/>
    </reaction>
</comment>
<organism evidence="18 19">
    <name type="scientific">Salicibibacter kimchii</name>
    <dbReference type="NCBI Taxonomy" id="2099786"/>
    <lineage>
        <taxon>Bacteria</taxon>
        <taxon>Bacillati</taxon>
        <taxon>Bacillota</taxon>
        <taxon>Bacilli</taxon>
        <taxon>Bacillales</taxon>
        <taxon>Bacillaceae</taxon>
        <taxon>Salicibibacter</taxon>
    </lineage>
</organism>
<keyword evidence="8" id="KW-0133">Cell shape</keyword>
<keyword evidence="10 15" id="KW-1133">Transmembrane helix</keyword>
<keyword evidence="9" id="KW-0573">Peptidoglycan synthesis</keyword>
<dbReference type="EC" id="3.4.16.4" evidence="5"/>
<dbReference type="Gene3D" id="3.40.710.10">
    <property type="entry name" value="DD-peptidase/beta-lactamase superfamily"/>
    <property type="match status" value="1"/>
</dbReference>
<dbReference type="PANTHER" id="PTHR30627:SF2">
    <property type="entry name" value="PEPTIDOGLYCAN D,D-TRANSPEPTIDASE MRDA"/>
    <property type="match status" value="1"/>
</dbReference>
<dbReference type="Gene3D" id="1.10.10.1230">
    <property type="entry name" value="Penicillin-binding protein, N-terminal non-catalytic domain, head sub-domain"/>
    <property type="match status" value="1"/>
</dbReference>
<evidence type="ECO:0000256" key="8">
    <source>
        <dbReference type="ARBA" id="ARBA00022960"/>
    </source>
</evidence>
<dbReference type="UniPathway" id="UPA00219"/>
<keyword evidence="11 15" id="KW-0472">Membrane</keyword>
<evidence type="ECO:0000256" key="6">
    <source>
        <dbReference type="ARBA" id="ARBA00022475"/>
    </source>
</evidence>
<dbReference type="KEGG" id="rue:DT065_00945"/>
<dbReference type="OrthoDB" id="9770103at2"/>
<evidence type="ECO:0000256" key="14">
    <source>
        <dbReference type="SAM" id="MobiDB-lite"/>
    </source>
</evidence>
<reference evidence="18 19" key="1">
    <citation type="journal article" date="2018" name="J. Microbiol.">
        <title>Salicibibacter kimchii gen. nov., sp. nov., a moderately halophilic and alkalitolerant bacterium in the family Bacillaceae, isolated from kimchi.</title>
        <authorList>
            <person name="Jang J.Y."/>
            <person name="Oh Y.J."/>
            <person name="Lim S.K."/>
            <person name="Park H.K."/>
            <person name="Lee C."/>
            <person name="Kim J.Y."/>
            <person name="Lee M.A."/>
            <person name="Choi H.J."/>
        </authorList>
    </citation>
    <scope>NUCLEOTIDE SEQUENCE [LARGE SCALE GENOMIC DNA]</scope>
    <source>
        <strain evidence="18 19">NKC1-1</strain>
    </source>
</reference>
<dbReference type="GO" id="GO:0005886">
    <property type="term" value="C:plasma membrane"/>
    <property type="evidence" value="ECO:0007669"/>
    <property type="project" value="UniProtKB-SubCell"/>
</dbReference>
<dbReference type="GO" id="GO:0008360">
    <property type="term" value="P:regulation of cell shape"/>
    <property type="evidence" value="ECO:0007669"/>
    <property type="project" value="UniProtKB-KW"/>
</dbReference>
<evidence type="ECO:0000313" key="19">
    <source>
        <dbReference type="Proteomes" id="UP000252100"/>
    </source>
</evidence>
<feature type="region of interest" description="Disordered" evidence="14">
    <location>
        <begin position="652"/>
        <end position="676"/>
    </location>
</feature>